<evidence type="ECO:0000313" key="1">
    <source>
        <dbReference type="EMBL" id="CAG7821341.1"/>
    </source>
</evidence>
<gene>
    <name evidence="1" type="ORF">AFUS01_LOCUS31684</name>
</gene>
<sequence>LIAKRTSID</sequence>
<organism evidence="1 2">
    <name type="scientific">Allacma fusca</name>
    <dbReference type="NCBI Taxonomy" id="39272"/>
    <lineage>
        <taxon>Eukaryota</taxon>
        <taxon>Metazoa</taxon>
        <taxon>Ecdysozoa</taxon>
        <taxon>Arthropoda</taxon>
        <taxon>Hexapoda</taxon>
        <taxon>Collembola</taxon>
        <taxon>Symphypleona</taxon>
        <taxon>Sminthuridae</taxon>
        <taxon>Allacma</taxon>
    </lineage>
</organism>
<accession>A0A8J2KNW8</accession>
<keyword evidence="2" id="KW-1185">Reference proteome</keyword>
<feature type="non-terminal residue" evidence="1">
    <location>
        <position position="1"/>
    </location>
</feature>
<name>A0A8J2KNW8_9HEXA</name>
<reference evidence="1" key="1">
    <citation type="submission" date="2021-06" db="EMBL/GenBank/DDBJ databases">
        <authorList>
            <person name="Hodson N. C."/>
            <person name="Mongue J. A."/>
            <person name="Jaron S. K."/>
        </authorList>
    </citation>
    <scope>NUCLEOTIDE SEQUENCE</scope>
</reference>
<proteinExistence type="predicted"/>
<dbReference type="EMBL" id="CAJVCH010507047">
    <property type="protein sequence ID" value="CAG7821341.1"/>
    <property type="molecule type" value="Genomic_DNA"/>
</dbReference>
<comment type="caution">
    <text evidence="1">The sequence shown here is derived from an EMBL/GenBank/DDBJ whole genome shotgun (WGS) entry which is preliminary data.</text>
</comment>
<protein>
    <submittedName>
        <fullName evidence="1">Uncharacterized protein</fullName>
    </submittedName>
</protein>
<dbReference type="Proteomes" id="UP000708208">
    <property type="component" value="Unassembled WGS sequence"/>
</dbReference>
<evidence type="ECO:0000313" key="2">
    <source>
        <dbReference type="Proteomes" id="UP000708208"/>
    </source>
</evidence>